<evidence type="ECO:0000313" key="3">
    <source>
        <dbReference type="Proteomes" id="UP000606494"/>
    </source>
</evidence>
<keyword evidence="3" id="KW-1185">Reference proteome</keyword>
<protein>
    <submittedName>
        <fullName evidence="2">Uncharacterized protein</fullName>
    </submittedName>
</protein>
<name>A0ABR7XY77_9SPHI</name>
<organism evidence="2 3">
    <name type="scientific">Sphingobacterium arenae</name>
    <dbReference type="NCBI Taxonomy" id="1280598"/>
    <lineage>
        <taxon>Bacteria</taxon>
        <taxon>Pseudomonadati</taxon>
        <taxon>Bacteroidota</taxon>
        <taxon>Sphingobacteriia</taxon>
        <taxon>Sphingobacteriales</taxon>
        <taxon>Sphingobacteriaceae</taxon>
        <taxon>Sphingobacterium</taxon>
    </lineage>
</organism>
<evidence type="ECO:0000313" key="2">
    <source>
        <dbReference type="EMBL" id="MBD1424014.1"/>
    </source>
</evidence>
<dbReference type="EMBL" id="JACNYK010000001">
    <property type="protein sequence ID" value="MBD1424014.1"/>
    <property type="molecule type" value="Genomic_DNA"/>
</dbReference>
<dbReference type="Proteomes" id="UP000606494">
    <property type="component" value="Unassembled WGS sequence"/>
</dbReference>
<evidence type="ECO:0000256" key="1">
    <source>
        <dbReference type="SAM" id="MobiDB-lite"/>
    </source>
</evidence>
<sequence length="243" mass="26089">MAGKTGTKRPCDHSSCQQPGLPLRTFSNSVSHLGKPTPGRPSSNKLGSGRMRQRATQAVDPITRGLQRRINPVTWLFSTASCNLRDCTKSISCNSATTVVRPVHLSASSVAHRTSRSFAMSTKTTRSGTTPNAWIEGGNSSRDVLIQRQTPSPTVSRETNPPINPLVAALSSLDILINSWTPKEGNTAFGNASSTGPRPTRSVVLTSGRVTPCHRSSSCFNRFTVSRLFSFSISIAAELGHQN</sequence>
<reference evidence="2 3" key="1">
    <citation type="submission" date="2020-08" db="EMBL/GenBank/DDBJ databases">
        <title>Sphingobacterium sp. DN00404 isolated from aquaculture water.</title>
        <authorList>
            <person name="Zhang M."/>
        </authorList>
    </citation>
    <scope>NUCLEOTIDE SEQUENCE [LARGE SCALE GENOMIC DNA]</scope>
    <source>
        <strain evidence="2 3">KCTC 32294</strain>
    </source>
</reference>
<accession>A0ABR7XY77</accession>
<feature type="region of interest" description="Disordered" evidence="1">
    <location>
        <begin position="116"/>
        <end position="139"/>
    </location>
</feature>
<proteinExistence type="predicted"/>
<feature type="region of interest" description="Disordered" evidence="1">
    <location>
        <begin position="1"/>
        <end position="56"/>
    </location>
</feature>
<gene>
    <name evidence="2" type="ORF">H8B17_00345</name>
</gene>
<dbReference type="RefSeq" id="WP_190307200.1">
    <property type="nucleotide sequence ID" value="NZ_JACNYK010000001.1"/>
</dbReference>
<comment type="caution">
    <text evidence="2">The sequence shown here is derived from an EMBL/GenBank/DDBJ whole genome shotgun (WGS) entry which is preliminary data.</text>
</comment>